<gene>
    <name evidence="2" type="ORF">OPR82_10885</name>
</gene>
<protein>
    <submittedName>
        <fullName evidence="2">Lasso peptide biosynthesis B2 protein</fullName>
    </submittedName>
</protein>
<feature type="domain" description="Microcin J25-processing protein McjB C-terminal" evidence="1">
    <location>
        <begin position="141"/>
        <end position="219"/>
    </location>
</feature>
<evidence type="ECO:0000259" key="1">
    <source>
        <dbReference type="Pfam" id="PF13471"/>
    </source>
</evidence>
<dbReference type="EMBL" id="JAPHAV010000004">
    <property type="protein sequence ID" value="MCX2697282.1"/>
    <property type="molecule type" value="Genomic_DNA"/>
</dbReference>
<dbReference type="NCBIfam" id="NF033537">
    <property type="entry name" value="lasso_biosyn_B2"/>
    <property type="match status" value="1"/>
</dbReference>
<dbReference type="Pfam" id="PF13471">
    <property type="entry name" value="Transglut_core3"/>
    <property type="match status" value="1"/>
</dbReference>
<dbReference type="Proteomes" id="UP001301216">
    <property type="component" value="Unassembled WGS sequence"/>
</dbReference>
<evidence type="ECO:0000313" key="2">
    <source>
        <dbReference type="EMBL" id="MCX2697282.1"/>
    </source>
</evidence>
<reference evidence="2 3" key="1">
    <citation type="submission" date="2022-11" db="EMBL/GenBank/DDBJ databases">
        <title>Brucella sp. YY2X, whole genome shotgun sequencing project.</title>
        <authorList>
            <person name="Yang Y."/>
        </authorList>
    </citation>
    <scope>NUCLEOTIDE SEQUENCE [LARGE SCALE GENOMIC DNA]</scope>
    <source>
        <strain evidence="2 3">YY2X</strain>
    </source>
</reference>
<comment type="caution">
    <text evidence="2">The sequence shown here is derived from an EMBL/GenBank/DDBJ whole genome shotgun (WGS) entry which is preliminary data.</text>
</comment>
<dbReference type="InterPro" id="IPR053521">
    <property type="entry name" value="McjB-like"/>
</dbReference>
<organism evidence="2 3">
    <name type="scientific">Ochrobactrum chromiisoli</name>
    <dbReference type="NCBI Taxonomy" id="2993941"/>
    <lineage>
        <taxon>Bacteria</taxon>
        <taxon>Pseudomonadati</taxon>
        <taxon>Pseudomonadota</taxon>
        <taxon>Alphaproteobacteria</taxon>
        <taxon>Hyphomicrobiales</taxon>
        <taxon>Brucellaceae</taxon>
        <taxon>Brucella/Ochrobactrum group</taxon>
        <taxon>Ochrobactrum</taxon>
    </lineage>
</organism>
<dbReference type="InterPro" id="IPR032708">
    <property type="entry name" value="McjB_C"/>
</dbReference>
<evidence type="ECO:0000313" key="3">
    <source>
        <dbReference type="Proteomes" id="UP001301216"/>
    </source>
</evidence>
<accession>A0ABT3QNT9</accession>
<proteinExistence type="predicted"/>
<keyword evidence="3" id="KW-1185">Reference proteome</keyword>
<sequence>MGITFRDYYHPCFTRDGGVIFDSKNDQYILLSDEETTIIQAALLNPEFNDALSPKLETLIAPSVTGEREPVASQIARGMNDYSWRYLPENPTAYVSGRAKPRLILWVYLIQILIKRRGIVGAVNFITRHRWLFRKWLPILDINAFSDDIMVASRLSPFRFECLEFAIAVRCYALVRSIANTRLYLGIQRFPFVAHAWVEHNEKPIGDDQNLRNRAAVIFQI</sequence>
<dbReference type="RefSeq" id="WP_265984807.1">
    <property type="nucleotide sequence ID" value="NZ_JAPHAV010000004.1"/>
</dbReference>
<name>A0ABT3QNT9_9HYPH</name>